<keyword evidence="8" id="KW-1185">Reference proteome</keyword>
<feature type="transmembrane region" description="Helical" evidence="6">
    <location>
        <begin position="508"/>
        <end position="533"/>
    </location>
</feature>
<dbReference type="InterPro" id="IPR000109">
    <property type="entry name" value="POT_fam"/>
</dbReference>
<evidence type="ECO:0000256" key="2">
    <source>
        <dbReference type="ARBA" id="ARBA00005982"/>
    </source>
</evidence>
<evidence type="ECO:0000256" key="3">
    <source>
        <dbReference type="ARBA" id="ARBA00022692"/>
    </source>
</evidence>
<comment type="subcellular location">
    <subcellularLocation>
        <location evidence="1">Membrane</location>
        <topology evidence="1">Multi-pass membrane protein</topology>
    </subcellularLocation>
</comment>
<comment type="similarity">
    <text evidence="2">Belongs to the major facilitator superfamily. Proton-dependent oligopeptide transporter (POT/PTR) (TC 2.A.17) family.</text>
</comment>
<feature type="transmembrane region" description="Helical" evidence="6">
    <location>
        <begin position="205"/>
        <end position="222"/>
    </location>
</feature>
<gene>
    <name evidence="7" type="ORF">NKR23_g9744</name>
</gene>
<organism evidence="7 8">
    <name type="scientific">Pleurostoma richardsiae</name>
    <dbReference type="NCBI Taxonomy" id="41990"/>
    <lineage>
        <taxon>Eukaryota</taxon>
        <taxon>Fungi</taxon>
        <taxon>Dikarya</taxon>
        <taxon>Ascomycota</taxon>
        <taxon>Pezizomycotina</taxon>
        <taxon>Sordariomycetes</taxon>
        <taxon>Sordariomycetidae</taxon>
        <taxon>Calosphaeriales</taxon>
        <taxon>Pleurostomataceae</taxon>
        <taxon>Pleurostoma</taxon>
    </lineage>
</organism>
<dbReference type="AlphaFoldDB" id="A0AA38RMB5"/>
<dbReference type="EMBL" id="JANBVO010000039">
    <property type="protein sequence ID" value="KAJ9136616.1"/>
    <property type="molecule type" value="Genomic_DNA"/>
</dbReference>
<evidence type="ECO:0000256" key="4">
    <source>
        <dbReference type="ARBA" id="ARBA00022989"/>
    </source>
</evidence>
<dbReference type="InterPro" id="IPR036259">
    <property type="entry name" value="MFS_trans_sf"/>
</dbReference>
<dbReference type="PANTHER" id="PTHR11654">
    <property type="entry name" value="OLIGOPEPTIDE TRANSPORTER-RELATED"/>
    <property type="match status" value="1"/>
</dbReference>
<comment type="caution">
    <text evidence="7">The sequence shown here is derived from an EMBL/GenBank/DDBJ whole genome shotgun (WGS) entry which is preliminary data.</text>
</comment>
<dbReference type="Proteomes" id="UP001174694">
    <property type="component" value="Unassembled WGS sequence"/>
</dbReference>
<evidence type="ECO:0000256" key="6">
    <source>
        <dbReference type="SAM" id="Phobius"/>
    </source>
</evidence>
<evidence type="ECO:0000256" key="5">
    <source>
        <dbReference type="ARBA" id="ARBA00023136"/>
    </source>
</evidence>
<keyword evidence="4 6" id="KW-1133">Transmembrane helix</keyword>
<evidence type="ECO:0000313" key="8">
    <source>
        <dbReference type="Proteomes" id="UP001174694"/>
    </source>
</evidence>
<feature type="transmembrane region" description="Helical" evidence="6">
    <location>
        <begin position="573"/>
        <end position="594"/>
    </location>
</feature>
<feature type="transmembrane region" description="Helical" evidence="6">
    <location>
        <begin position="178"/>
        <end position="199"/>
    </location>
</feature>
<dbReference type="Pfam" id="PF00854">
    <property type="entry name" value="PTR2"/>
    <property type="match status" value="1"/>
</dbReference>
<feature type="transmembrane region" description="Helical" evidence="6">
    <location>
        <begin position="146"/>
        <end position="166"/>
    </location>
</feature>
<dbReference type="GO" id="GO:0016020">
    <property type="term" value="C:membrane"/>
    <property type="evidence" value="ECO:0007669"/>
    <property type="project" value="UniProtKB-SubCell"/>
</dbReference>
<protein>
    <submittedName>
        <fullName evidence="7">PTR2-domain-containing protein</fullName>
    </submittedName>
</protein>
<dbReference type="GO" id="GO:0022857">
    <property type="term" value="F:transmembrane transporter activity"/>
    <property type="evidence" value="ECO:0007669"/>
    <property type="project" value="InterPro"/>
</dbReference>
<dbReference type="Gene3D" id="1.20.1250.20">
    <property type="entry name" value="MFS general substrate transporter like domains"/>
    <property type="match status" value="1"/>
</dbReference>
<name>A0AA38RMB5_9PEZI</name>
<feature type="transmembrane region" description="Helical" evidence="6">
    <location>
        <begin position="545"/>
        <end position="567"/>
    </location>
</feature>
<evidence type="ECO:0000256" key="1">
    <source>
        <dbReference type="ARBA" id="ARBA00004141"/>
    </source>
</evidence>
<keyword evidence="5 6" id="KW-0472">Membrane</keyword>
<evidence type="ECO:0000313" key="7">
    <source>
        <dbReference type="EMBL" id="KAJ9136616.1"/>
    </source>
</evidence>
<feature type="transmembrane region" description="Helical" evidence="6">
    <location>
        <begin position="288"/>
        <end position="309"/>
    </location>
</feature>
<accession>A0AA38RMB5</accession>
<proteinExistence type="inferred from homology"/>
<reference evidence="7" key="1">
    <citation type="submission" date="2022-07" db="EMBL/GenBank/DDBJ databases">
        <title>Fungi with potential for degradation of polypropylene.</title>
        <authorList>
            <person name="Gostincar C."/>
        </authorList>
    </citation>
    <scope>NUCLEOTIDE SEQUENCE</scope>
    <source>
        <strain evidence="7">EXF-13308</strain>
    </source>
</reference>
<feature type="transmembrane region" description="Helical" evidence="6">
    <location>
        <begin position="430"/>
        <end position="447"/>
    </location>
</feature>
<feature type="transmembrane region" description="Helical" evidence="6">
    <location>
        <begin position="392"/>
        <end position="410"/>
    </location>
</feature>
<feature type="transmembrane region" description="Helical" evidence="6">
    <location>
        <begin position="263"/>
        <end position="282"/>
    </location>
</feature>
<sequence>MAAATDVNIIVDLEASGRDVGHTLESGEGLIHHKPAVDNKKSVDSKRSQIVGTVLSATSDDDEEQCPPTEDEKQTLRKVAGPVSWSGYMLCFIEGANNASYYGVTGVFTNFIQRPLPEGGNGWGAPPKGTQQSAGALGLGLQTAQALTVLFTFLAYCTPLLGGYLADTKLGRYKACWYGVLIGFFSHVLLVVAAIPSVITQGHAIAPFVIGMITLAFASGFIKPTIAPLIADQCTVKRAYVKTLGTGEKVIVDPNATVERMLLLYYWASNLGDFFSIATTYAEKLIGFWLAYLLPGIVYLLTPACMIWAKPRIVMYPPGGSCVADASKVVSLVYKEAKSIHATDEHWEAVKPSAMMESGKYDAIASHHKPGWISWDDSFVNEVKTTMKAFRVFALMPIWYLADGGMNSILTSMAGSMTTNGLPNDLLSNFNPISTVVAIPIYNWILYPGLRKRGVNFSLIQRMSCGYFIGAILNAAAAILQWQVYETSPCGYHASDCDIGTGVSPLSAWLLIIPYWLQPLGGIMVSVSSYEIAYTMTPPRMKGTVMAVVFFTYAISQAIVEIASPAFKDPHLIWPFVAISIANLFASFFNWLFFHKMEHREDTDLHRMELTDEEIAARETGKL</sequence>
<keyword evidence="3 6" id="KW-0812">Transmembrane</keyword>
<dbReference type="SUPFAM" id="SSF103473">
    <property type="entry name" value="MFS general substrate transporter"/>
    <property type="match status" value="1"/>
</dbReference>
<feature type="transmembrane region" description="Helical" evidence="6">
    <location>
        <begin position="467"/>
        <end position="485"/>
    </location>
</feature>